<keyword evidence="5 7" id="KW-0472">Membrane</keyword>
<dbReference type="GO" id="GO:0005886">
    <property type="term" value="C:plasma membrane"/>
    <property type="evidence" value="ECO:0007669"/>
    <property type="project" value="UniProtKB-SubCell"/>
</dbReference>
<dbReference type="EC" id="3.6.3.-" evidence="10"/>
<evidence type="ECO:0000259" key="9">
    <source>
        <dbReference type="Pfam" id="PF12704"/>
    </source>
</evidence>
<dbReference type="InterPro" id="IPR047928">
    <property type="entry name" value="Perm_prefix_1"/>
</dbReference>
<feature type="transmembrane region" description="Helical" evidence="7">
    <location>
        <begin position="519"/>
        <end position="538"/>
    </location>
</feature>
<feature type="domain" description="MacB-like periplasmic core" evidence="9">
    <location>
        <begin position="525"/>
        <end position="738"/>
    </location>
</feature>
<dbReference type="STRING" id="1855912.LuPra_02257"/>
<dbReference type="Pfam" id="PF12704">
    <property type="entry name" value="MacB_PCD"/>
    <property type="match status" value="2"/>
</dbReference>
<feature type="transmembrane region" description="Helical" evidence="7">
    <location>
        <begin position="427"/>
        <end position="449"/>
    </location>
</feature>
<evidence type="ECO:0000256" key="5">
    <source>
        <dbReference type="ARBA" id="ARBA00023136"/>
    </source>
</evidence>
<reference evidence="11" key="2">
    <citation type="submission" date="2016-04" db="EMBL/GenBank/DDBJ databases">
        <title>First Complete Genome Sequence of a Subdivision 6 Acidobacterium.</title>
        <authorList>
            <person name="Huang S."/>
            <person name="Vieira S."/>
            <person name="Bunk B."/>
            <person name="Riedel T."/>
            <person name="Sproeer C."/>
            <person name="Overmann J."/>
        </authorList>
    </citation>
    <scope>NUCLEOTIDE SEQUENCE [LARGE SCALE GENOMIC DNA]</scope>
    <source>
        <strain evidence="11">DSM 100886 HEG_-6_39</strain>
    </source>
</reference>
<keyword evidence="10" id="KW-0067">ATP-binding</keyword>
<evidence type="ECO:0000256" key="3">
    <source>
        <dbReference type="ARBA" id="ARBA00022692"/>
    </source>
</evidence>
<evidence type="ECO:0000256" key="6">
    <source>
        <dbReference type="ARBA" id="ARBA00038076"/>
    </source>
</evidence>
<dbReference type="PANTHER" id="PTHR30572">
    <property type="entry name" value="MEMBRANE COMPONENT OF TRANSPORTER-RELATED"/>
    <property type="match status" value="1"/>
</dbReference>
<feature type="transmembrane region" description="Helical" evidence="7">
    <location>
        <begin position="92"/>
        <end position="114"/>
    </location>
</feature>
<feature type="transmembrane region" description="Helical" evidence="7">
    <location>
        <begin position="783"/>
        <end position="806"/>
    </location>
</feature>
<organism evidence="10 11">
    <name type="scientific">Luteitalea pratensis</name>
    <dbReference type="NCBI Taxonomy" id="1855912"/>
    <lineage>
        <taxon>Bacteria</taxon>
        <taxon>Pseudomonadati</taxon>
        <taxon>Acidobacteriota</taxon>
        <taxon>Vicinamibacteria</taxon>
        <taxon>Vicinamibacterales</taxon>
        <taxon>Vicinamibacteraceae</taxon>
        <taxon>Luteitalea</taxon>
    </lineage>
</organism>
<keyword evidence="10" id="KW-0378">Hydrolase</keyword>
<dbReference type="PANTHER" id="PTHR30572:SF4">
    <property type="entry name" value="ABC TRANSPORTER PERMEASE YTRF"/>
    <property type="match status" value="1"/>
</dbReference>
<feature type="domain" description="MacB-like periplasmic core" evidence="9">
    <location>
        <begin position="93"/>
        <end position="324"/>
    </location>
</feature>
<protein>
    <submittedName>
        <fullName evidence="10">Macrolide export ATP-binding/permease protein MacB</fullName>
        <ecNumber evidence="10">3.6.3.-</ecNumber>
    </submittedName>
</protein>
<evidence type="ECO:0000313" key="11">
    <source>
        <dbReference type="Proteomes" id="UP000076079"/>
    </source>
</evidence>
<evidence type="ECO:0000256" key="4">
    <source>
        <dbReference type="ARBA" id="ARBA00022989"/>
    </source>
</evidence>
<dbReference type="Proteomes" id="UP000076079">
    <property type="component" value="Chromosome"/>
</dbReference>
<name>A0A143PLT3_LUTPR</name>
<feature type="transmembrane region" description="Helical" evidence="7">
    <location>
        <begin position="469"/>
        <end position="490"/>
    </location>
</feature>
<comment type="subcellular location">
    <subcellularLocation>
        <location evidence="1">Cell membrane</location>
        <topology evidence="1">Multi-pass membrane protein</topology>
    </subcellularLocation>
</comment>
<dbReference type="KEGG" id="abac:LuPra_02257"/>
<dbReference type="EMBL" id="CP015136">
    <property type="protein sequence ID" value="AMY09048.1"/>
    <property type="molecule type" value="Genomic_DNA"/>
</dbReference>
<feature type="domain" description="ABC3 transporter permease C-terminal" evidence="8">
    <location>
        <begin position="377"/>
        <end position="497"/>
    </location>
</feature>
<feature type="transmembrane region" description="Helical" evidence="7">
    <location>
        <begin position="836"/>
        <end position="855"/>
    </location>
</feature>
<keyword evidence="10" id="KW-0547">Nucleotide-binding</keyword>
<dbReference type="InterPro" id="IPR003838">
    <property type="entry name" value="ABC3_permease_C"/>
</dbReference>
<keyword evidence="2" id="KW-1003">Cell membrane</keyword>
<dbReference type="InterPro" id="IPR050250">
    <property type="entry name" value="Macrolide_Exporter_MacB"/>
</dbReference>
<dbReference type="NCBIfam" id="TIGR03434">
    <property type="entry name" value="ADOP"/>
    <property type="match status" value="1"/>
</dbReference>
<sequence>MSWYARAANVFRQEWLLRRLDEELAFHVAELIDDLVAGGMPPDEAKTEALRRFGNYTRQRERTRDMNIVAWLEALVADVRYGARQLRIDRSFTTVAVLSLALGIGANTAIFQLINALRLRSLPAVQKPHELAALARAEKFMTSGWYQARHQAFTYAQFQAVGRSQQAFSGVLAFGTARFNLTRGGEARYAEGLWVSSNFLDVLGVKPAMGRGFARVTDQADCSEAGVVLSHAFWQREFGGSAAVLGQDIYLHGRTLPILGVTPAEFIGLDPGRRFDVAVPLCMDTLYAQEPRARRLDRRDAWWLTMVGRLKAGWNVTRASAHIDGISPGIFQETLPPSYRPDNAAKYLKNRFIVEDASAGLSALHKAYEDPLWVLMSVAGAVLLIACANLANLLLARASSREREMAVRQAVGASRTRLIAQLCTESLLLAVLGSLVGLIIAQVASRGLIAFLTNQDQPLVLSLAFDRNVFGFTSGLAVLTCLLFGVAPAVKATSTPPALAMAGGRGTAQFAEKHRLRRGLVVTQVALSLVLLFGALLFGQTLRNLLTAEAGMVPEGVLVASVDARLPELTPEHRRVMFDQIEQRIEAQPGVVSVAQVSLSPFSGSGWNGTVRAQGAADAEGKESWFNSVGPGYFETMKTPLVAGREFTAQDTASGPRIAIVNEQFAKVVFGGGNPVGRLFRSQAPAGKPEPEYRIVGMVRNTKYYGLREEFKPIAFVPVTQDENFSDSITFMVRSQVPLGGTIAGIRTLMTEIQQGLLVEFRVLDEQVAQSVLRERLMATVSGAFGVLAIVLSAVGLYGVMAYMVARRRNEFGVRLALGAGPDHVLRLVFSEAGRLVVIGLIVGVIGAYFAARYAQSLLYGLQFNDMRTLAAGCALLAVTGAAAALVPALRALRFDPAVVLSTE</sequence>
<comment type="similarity">
    <text evidence="6">Belongs to the ABC-4 integral membrane protein family.</text>
</comment>
<feature type="transmembrane region" description="Helical" evidence="7">
    <location>
        <begin position="867"/>
        <end position="887"/>
    </location>
</feature>
<dbReference type="GO" id="GO:0005524">
    <property type="term" value="F:ATP binding"/>
    <property type="evidence" value="ECO:0007669"/>
    <property type="project" value="UniProtKB-KW"/>
</dbReference>
<feature type="domain" description="ABC3 transporter permease C-terminal" evidence="8">
    <location>
        <begin position="784"/>
        <end position="897"/>
    </location>
</feature>
<evidence type="ECO:0000256" key="2">
    <source>
        <dbReference type="ARBA" id="ARBA00022475"/>
    </source>
</evidence>
<gene>
    <name evidence="10" type="primary">macB_33</name>
    <name evidence="10" type="ORF">LuPra_02257</name>
</gene>
<dbReference type="AlphaFoldDB" id="A0A143PLT3"/>
<dbReference type="InterPro" id="IPR017800">
    <property type="entry name" value="ADOP"/>
</dbReference>
<evidence type="ECO:0000256" key="7">
    <source>
        <dbReference type="SAM" id="Phobius"/>
    </source>
</evidence>
<proteinExistence type="inferred from homology"/>
<feature type="transmembrane region" description="Helical" evidence="7">
    <location>
        <begin position="372"/>
        <end position="395"/>
    </location>
</feature>
<accession>A0A143PLT3</accession>
<evidence type="ECO:0000259" key="8">
    <source>
        <dbReference type="Pfam" id="PF02687"/>
    </source>
</evidence>
<dbReference type="GO" id="GO:0022857">
    <property type="term" value="F:transmembrane transporter activity"/>
    <property type="evidence" value="ECO:0007669"/>
    <property type="project" value="TreeGrafter"/>
</dbReference>
<reference evidence="10 11" key="1">
    <citation type="journal article" date="2016" name="Genome Announc.">
        <title>First Complete Genome Sequence of a Subdivision 6 Acidobacterium Strain.</title>
        <authorList>
            <person name="Huang S."/>
            <person name="Vieira S."/>
            <person name="Bunk B."/>
            <person name="Riedel T."/>
            <person name="Sproer C."/>
            <person name="Overmann J."/>
        </authorList>
    </citation>
    <scope>NUCLEOTIDE SEQUENCE [LARGE SCALE GENOMIC DNA]</scope>
    <source>
        <strain evidence="11">DSM 100886 HEG_-6_39</strain>
    </source>
</reference>
<dbReference type="InterPro" id="IPR025857">
    <property type="entry name" value="MacB_PCD"/>
</dbReference>
<keyword evidence="11" id="KW-1185">Reference proteome</keyword>
<evidence type="ECO:0000313" key="10">
    <source>
        <dbReference type="EMBL" id="AMY09048.1"/>
    </source>
</evidence>
<evidence type="ECO:0000256" key="1">
    <source>
        <dbReference type="ARBA" id="ARBA00004651"/>
    </source>
</evidence>
<dbReference type="RefSeq" id="WP_234800838.1">
    <property type="nucleotide sequence ID" value="NZ_CP015136.1"/>
</dbReference>
<dbReference type="Pfam" id="PF02687">
    <property type="entry name" value="FtsX"/>
    <property type="match status" value="2"/>
</dbReference>
<dbReference type="GO" id="GO:0016787">
    <property type="term" value="F:hydrolase activity"/>
    <property type="evidence" value="ECO:0007669"/>
    <property type="project" value="UniProtKB-KW"/>
</dbReference>
<keyword evidence="3 7" id="KW-0812">Transmembrane</keyword>
<dbReference type="NCBIfam" id="NF038403">
    <property type="entry name" value="perm_prefix_1"/>
    <property type="match status" value="1"/>
</dbReference>
<keyword evidence="4 7" id="KW-1133">Transmembrane helix</keyword>